<dbReference type="PANTHER" id="PTHR33840">
    <property type="match status" value="1"/>
</dbReference>
<dbReference type="Pfam" id="PF09994">
    <property type="entry name" value="T6SS_Tle1-like_cat"/>
    <property type="match status" value="1"/>
</dbReference>
<accession>A0A316YPM3</accession>
<dbReference type="InParanoid" id="A0A316YPM3"/>
<dbReference type="InterPro" id="IPR018712">
    <property type="entry name" value="Tle1-like_cat"/>
</dbReference>
<protein>
    <recommendedName>
        <fullName evidence="2">T6SS Phospholipase effector Tle1-like catalytic domain-containing protein</fullName>
    </recommendedName>
</protein>
<gene>
    <name evidence="3" type="ORF">FA10DRAFT_301960</name>
</gene>
<proteinExistence type="predicted"/>
<dbReference type="RefSeq" id="XP_025377952.1">
    <property type="nucleotide sequence ID" value="XM_025525048.1"/>
</dbReference>
<dbReference type="EMBL" id="KZ819636">
    <property type="protein sequence ID" value="PWN90754.1"/>
    <property type="molecule type" value="Genomic_DNA"/>
</dbReference>
<dbReference type="Proteomes" id="UP000245768">
    <property type="component" value="Unassembled WGS sequence"/>
</dbReference>
<feature type="domain" description="T6SS Phospholipase effector Tle1-like catalytic" evidence="2">
    <location>
        <begin position="30"/>
        <end position="434"/>
    </location>
</feature>
<evidence type="ECO:0000259" key="2">
    <source>
        <dbReference type="Pfam" id="PF09994"/>
    </source>
</evidence>
<feature type="compositionally biased region" description="Basic and acidic residues" evidence="1">
    <location>
        <begin position="291"/>
        <end position="303"/>
    </location>
</feature>
<dbReference type="PANTHER" id="PTHR33840:SF2">
    <property type="entry name" value="TLE1 PHOSPHOLIPASE DOMAIN-CONTAINING PROTEIN"/>
    <property type="match status" value="1"/>
</dbReference>
<name>A0A316YPM3_9BASI</name>
<sequence length="641" mass="72517">MNLLGDNSDQIIALRHAQRAEEKGSEQKSRSLCLCFDGTGDQFDDDISNVVRLFSALEKGNPEEQLVFYQPGIGTYLDSRTSFLSPTVAKLLDMAIGSSLEHHVHEGYAFLQQNYRKNDRICLFGFSRGVYTCRALAGMLYKVGLLPPNNESQIAFAYNFFKDNSDKGWDMSAEFKKAFSIPVKIHFMGCWDSVASVGGLIPRSLPFDEEGNVAVRHFRHALSLDERRAKFKPNVWHRKADADEKEEKLKRAQTADLILEPLQKAGHSLVESPEALVTSHIDSEETNTGKSRKDSATASEVKHGGLSASASGTLHSPPASGVNELRRRASHIEKPSPSRSNHELDRAFTSPAMYATFFKKDSFHEKRKMERKETAIHMERFQELDRTFYGDDAVPTDILEVWFSGSHSDVGGGAVKNNQRNALHRIPLRWMIRQTFLCDSGIIYSKSLLKEFGLAVESLSPQYVFLEDLVTSQQSCNTMGLDFRPQTSPKGNVRATDDRYRNKGFFDKAPFRTEDLEHFVKMVKSPSYLPGAETISSTSTSGLLAAVQAELIEDFSDLQNHVNDALVKQKLWWILEFIPTHVRVLGEDGKWKNRFIANLGRYRDVRGMAPKCHWTAKERERLLEYKVQVTKKQGAEWDVVY</sequence>
<reference evidence="3 4" key="1">
    <citation type="journal article" date="2018" name="Mol. Biol. Evol.">
        <title>Broad Genomic Sampling Reveals a Smut Pathogenic Ancestry of the Fungal Clade Ustilaginomycotina.</title>
        <authorList>
            <person name="Kijpornyongpan T."/>
            <person name="Mondo S.J."/>
            <person name="Barry K."/>
            <person name="Sandor L."/>
            <person name="Lee J."/>
            <person name="Lipzen A."/>
            <person name="Pangilinan J."/>
            <person name="LaButti K."/>
            <person name="Hainaut M."/>
            <person name="Henrissat B."/>
            <person name="Grigoriev I.V."/>
            <person name="Spatafora J.W."/>
            <person name="Aime M.C."/>
        </authorList>
    </citation>
    <scope>NUCLEOTIDE SEQUENCE [LARGE SCALE GENOMIC DNA]</scope>
    <source>
        <strain evidence="3 4">MCA 4198</strain>
    </source>
</reference>
<evidence type="ECO:0000313" key="3">
    <source>
        <dbReference type="EMBL" id="PWN90754.1"/>
    </source>
</evidence>
<evidence type="ECO:0000313" key="4">
    <source>
        <dbReference type="Proteomes" id="UP000245768"/>
    </source>
</evidence>
<organism evidence="3 4">
    <name type="scientific">Acaromyces ingoldii</name>
    <dbReference type="NCBI Taxonomy" id="215250"/>
    <lineage>
        <taxon>Eukaryota</taxon>
        <taxon>Fungi</taxon>
        <taxon>Dikarya</taxon>
        <taxon>Basidiomycota</taxon>
        <taxon>Ustilaginomycotina</taxon>
        <taxon>Exobasidiomycetes</taxon>
        <taxon>Exobasidiales</taxon>
        <taxon>Cryptobasidiaceae</taxon>
        <taxon>Acaromyces</taxon>
    </lineage>
</organism>
<dbReference type="OrthoDB" id="3162439at2759"/>
<evidence type="ECO:0000256" key="1">
    <source>
        <dbReference type="SAM" id="MobiDB-lite"/>
    </source>
</evidence>
<dbReference type="STRING" id="215250.A0A316YPM3"/>
<dbReference type="AlphaFoldDB" id="A0A316YPM3"/>
<feature type="region of interest" description="Disordered" evidence="1">
    <location>
        <begin position="270"/>
        <end position="321"/>
    </location>
</feature>
<keyword evidence="4" id="KW-1185">Reference proteome</keyword>
<dbReference type="GeneID" id="37046964"/>